<dbReference type="PRINTS" id="PR00320">
    <property type="entry name" value="GPROTEINBRPT"/>
</dbReference>
<dbReference type="InterPro" id="IPR015943">
    <property type="entry name" value="WD40/YVTN_repeat-like_dom_sf"/>
</dbReference>
<dbReference type="PANTHER" id="PTHR46189:SF1">
    <property type="entry name" value="LD41958P"/>
    <property type="match status" value="1"/>
</dbReference>
<comment type="subcellular location">
    <subcellularLocation>
        <location evidence="1">Early endosome</location>
    </subcellularLocation>
</comment>
<evidence type="ECO:0000313" key="11">
    <source>
        <dbReference type="EMBL" id="CAF1007841.1"/>
    </source>
</evidence>
<dbReference type="Gene3D" id="2.130.10.10">
    <property type="entry name" value="YVTN repeat-like/Quinoprotein amine dehydrogenase"/>
    <property type="match status" value="2"/>
</dbReference>
<dbReference type="InterPro" id="IPR000306">
    <property type="entry name" value="Znf_FYVE"/>
</dbReference>
<dbReference type="InterPro" id="IPR011011">
    <property type="entry name" value="Znf_FYVE_PHD"/>
</dbReference>
<evidence type="ECO:0000256" key="4">
    <source>
        <dbReference type="ARBA" id="ARBA00022737"/>
    </source>
</evidence>
<dbReference type="OrthoDB" id="63070at2759"/>
<dbReference type="SMART" id="SM00064">
    <property type="entry name" value="FYVE"/>
    <property type="match status" value="1"/>
</dbReference>
<evidence type="ECO:0000256" key="9">
    <source>
        <dbReference type="PROSITE-ProRule" id="PRU00221"/>
    </source>
</evidence>
<gene>
    <name evidence="11" type="ORF">GPM918_LOCUS14104</name>
    <name evidence="12" type="ORF">SRO942_LOCUS14104</name>
</gene>
<proteinExistence type="predicted"/>
<comment type="caution">
    <text evidence="11">The sequence shown here is derived from an EMBL/GenBank/DDBJ whole genome shotgun (WGS) entry which is preliminary data.</text>
</comment>
<dbReference type="PROSITE" id="PS50294">
    <property type="entry name" value="WD_REPEATS_REGION"/>
    <property type="match status" value="3"/>
</dbReference>
<feature type="non-terminal residue" evidence="11">
    <location>
        <position position="1"/>
    </location>
</feature>
<keyword evidence="5" id="KW-0967">Endosome</keyword>
<dbReference type="InterPro" id="IPR036322">
    <property type="entry name" value="WD40_repeat_dom_sf"/>
</dbReference>
<dbReference type="InterPro" id="IPR042234">
    <property type="entry name" value="WDFY1/WDFY2"/>
</dbReference>
<sequence length="387" mass="43780">PELTGRIDNIDNDVNDAILLLDEDGIITALNEDRTLRIWLRRQTGKYWPSVCNTLESSPTSLYYYDASRLLFCGSDAGLIYEFTVAEDYNKITLNQTYSGHPARIQAVHYSSVNNLLLSVSRGKKFHWYSTQNGRLMGTYDLDSWGMAIQFDELTKHCFIGDFGGNISFLKLNDSNCQLITTLSGHTGSIQTLLWEPDAEWLFSGSFDNTVILWEIGTNQGRAIELNGHADRIVGLSYDSPAKILLTCSTDGNIGIWPTNIKRNETPKWLESDICQICKSPFFWNVKAMWQQKQIGLRQHHCRKCGKAICAPCSKNRTTMPLLGYEIAQRVCSECEKTMKSDETVPLASFHDAKHGIIKTDYVSKKKMFITVGTDRTIKIWDLSSVV</sequence>
<feature type="repeat" description="WD" evidence="9">
    <location>
        <begin position="226"/>
        <end position="257"/>
    </location>
</feature>
<dbReference type="EMBL" id="CAJOBC010003346">
    <property type="protein sequence ID" value="CAF3779011.1"/>
    <property type="molecule type" value="Genomic_DNA"/>
</dbReference>
<evidence type="ECO:0000259" key="10">
    <source>
        <dbReference type="PROSITE" id="PS50178"/>
    </source>
</evidence>
<evidence type="ECO:0000256" key="6">
    <source>
        <dbReference type="ARBA" id="ARBA00022771"/>
    </source>
</evidence>
<dbReference type="InterPro" id="IPR017455">
    <property type="entry name" value="Znf_FYVE-rel"/>
</dbReference>
<keyword evidence="3" id="KW-0479">Metal-binding</keyword>
<dbReference type="FunFam" id="3.30.40.10:FF:000105">
    <property type="entry name" value="WD repeat and FYVE domain-containing protein 2"/>
    <property type="match status" value="1"/>
</dbReference>
<dbReference type="SMART" id="SM00320">
    <property type="entry name" value="WD40"/>
    <property type="match status" value="4"/>
</dbReference>
<dbReference type="Pfam" id="PF00400">
    <property type="entry name" value="WD40"/>
    <property type="match status" value="2"/>
</dbReference>
<dbReference type="Gene3D" id="3.30.40.10">
    <property type="entry name" value="Zinc/RING finger domain, C3HC4 (zinc finger)"/>
    <property type="match status" value="1"/>
</dbReference>
<dbReference type="GO" id="GO:0005769">
    <property type="term" value="C:early endosome"/>
    <property type="evidence" value="ECO:0007669"/>
    <property type="project" value="UniProtKB-SubCell"/>
</dbReference>
<evidence type="ECO:0000256" key="5">
    <source>
        <dbReference type="ARBA" id="ARBA00022753"/>
    </source>
</evidence>
<evidence type="ECO:0000313" key="12">
    <source>
        <dbReference type="EMBL" id="CAF3779011.1"/>
    </source>
</evidence>
<dbReference type="PROSITE" id="PS00678">
    <property type="entry name" value="WD_REPEATS_1"/>
    <property type="match status" value="1"/>
</dbReference>
<keyword evidence="2 9" id="KW-0853">WD repeat</keyword>
<dbReference type="InterPro" id="IPR020472">
    <property type="entry name" value="WD40_PAC1"/>
</dbReference>
<evidence type="ECO:0000256" key="8">
    <source>
        <dbReference type="PROSITE-ProRule" id="PRU00091"/>
    </source>
</evidence>
<organism evidence="11 13">
    <name type="scientific">Didymodactylos carnosus</name>
    <dbReference type="NCBI Taxonomy" id="1234261"/>
    <lineage>
        <taxon>Eukaryota</taxon>
        <taxon>Metazoa</taxon>
        <taxon>Spiralia</taxon>
        <taxon>Gnathifera</taxon>
        <taxon>Rotifera</taxon>
        <taxon>Eurotatoria</taxon>
        <taxon>Bdelloidea</taxon>
        <taxon>Philodinida</taxon>
        <taxon>Philodinidae</taxon>
        <taxon>Didymodactylos</taxon>
    </lineage>
</organism>
<dbReference type="PANTHER" id="PTHR46189">
    <property type="entry name" value="LD41958P"/>
    <property type="match status" value="1"/>
</dbReference>
<keyword evidence="7" id="KW-0862">Zinc</keyword>
<feature type="repeat" description="WD" evidence="9">
    <location>
        <begin position="350"/>
        <end position="387"/>
    </location>
</feature>
<dbReference type="EMBL" id="CAJNOQ010003346">
    <property type="protein sequence ID" value="CAF1007841.1"/>
    <property type="molecule type" value="Genomic_DNA"/>
</dbReference>
<dbReference type="PROSITE" id="PS50082">
    <property type="entry name" value="WD_REPEATS_2"/>
    <property type="match status" value="3"/>
</dbReference>
<dbReference type="SUPFAM" id="SSF50978">
    <property type="entry name" value="WD40 repeat-like"/>
    <property type="match status" value="1"/>
</dbReference>
<dbReference type="InterPro" id="IPR001680">
    <property type="entry name" value="WD40_rpt"/>
</dbReference>
<dbReference type="CDD" id="cd15718">
    <property type="entry name" value="FYVE_WDFY1_like"/>
    <property type="match status" value="1"/>
</dbReference>
<dbReference type="AlphaFoldDB" id="A0A814HD15"/>
<dbReference type="PROSITE" id="PS50178">
    <property type="entry name" value="ZF_FYVE"/>
    <property type="match status" value="1"/>
</dbReference>
<evidence type="ECO:0000256" key="2">
    <source>
        <dbReference type="ARBA" id="ARBA00022574"/>
    </source>
</evidence>
<feature type="repeat" description="WD" evidence="9">
    <location>
        <begin position="183"/>
        <end position="224"/>
    </location>
</feature>
<evidence type="ECO:0000256" key="1">
    <source>
        <dbReference type="ARBA" id="ARBA00004412"/>
    </source>
</evidence>
<keyword evidence="6 8" id="KW-0863">Zinc-finger</keyword>
<dbReference type="SUPFAM" id="SSF57903">
    <property type="entry name" value="FYVE/PHD zinc finger"/>
    <property type="match status" value="1"/>
</dbReference>
<dbReference type="GO" id="GO:0008270">
    <property type="term" value="F:zinc ion binding"/>
    <property type="evidence" value="ECO:0007669"/>
    <property type="project" value="UniProtKB-KW"/>
</dbReference>
<dbReference type="Proteomes" id="UP000663829">
    <property type="component" value="Unassembled WGS sequence"/>
</dbReference>
<dbReference type="InterPro" id="IPR013083">
    <property type="entry name" value="Znf_RING/FYVE/PHD"/>
</dbReference>
<dbReference type="Pfam" id="PF01363">
    <property type="entry name" value="FYVE"/>
    <property type="match status" value="1"/>
</dbReference>
<feature type="domain" description="FYVE-type" evidence="10">
    <location>
        <begin position="269"/>
        <end position="340"/>
    </location>
</feature>
<evidence type="ECO:0000313" key="13">
    <source>
        <dbReference type="Proteomes" id="UP000663829"/>
    </source>
</evidence>
<protein>
    <recommendedName>
        <fullName evidence="10">FYVE-type domain-containing protein</fullName>
    </recommendedName>
</protein>
<name>A0A814HD15_9BILA</name>
<evidence type="ECO:0000256" key="3">
    <source>
        <dbReference type="ARBA" id="ARBA00022723"/>
    </source>
</evidence>
<dbReference type="InterPro" id="IPR019775">
    <property type="entry name" value="WD40_repeat_CS"/>
</dbReference>
<keyword evidence="4" id="KW-0677">Repeat</keyword>
<accession>A0A814HD15</accession>
<reference evidence="11" key="1">
    <citation type="submission" date="2021-02" db="EMBL/GenBank/DDBJ databases">
        <authorList>
            <person name="Nowell W R."/>
        </authorList>
    </citation>
    <scope>NUCLEOTIDE SEQUENCE</scope>
</reference>
<evidence type="ECO:0000256" key="7">
    <source>
        <dbReference type="ARBA" id="ARBA00022833"/>
    </source>
</evidence>
<dbReference type="Proteomes" id="UP000681722">
    <property type="component" value="Unassembled WGS sequence"/>
</dbReference>
<keyword evidence="13" id="KW-1185">Reference proteome</keyword>